<comment type="cofactor">
    <cofactor evidence="6">
        <name>Mn(2+)</name>
        <dbReference type="ChEBI" id="CHEBI:29035"/>
    </cofactor>
    <text evidence="6">Binds 1 Mn(2+) ion per subunit.</text>
</comment>
<feature type="binding site" evidence="6">
    <location>
        <position position="88"/>
    </location>
    <ligand>
        <name>substrate</name>
    </ligand>
</feature>
<dbReference type="AlphaFoldDB" id="A0A9X1NHI5"/>
<dbReference type="EC" id="4.2.1.70" evidence="6"/>
<proteinExistence type="inferred from homology"/>
<feature type="active site" description="Nucleophile" evidence="6">
    <location>
        <position position="161"/>
    </location>
</feature>
<dbReference type="GO" id="GO:0005737">
    <property type="term" value="C:cytoplasm"/>
    <property type="evidence" value="ECO:0007669"/>
    <property type="project" value="TreeGrafter"/>
</dbReference>
<accession>A0A9X1NHI5</accession>
<dbReference type="Proteomes" id="UP001138997">
    <property type="component" value="Unassembled WGS sequence"/>
</dbReference>
<protein>
    <recommendedName>
        <fullName evidence="6">Pseudouridine-5'-phosphate glycosidase</fullName>
        <shortName evidence="6">PsiMP glycosidase</shortName>
        <ecNumber evidence="6">4.2.1.70</ecNumber>
    </recommendedName>
</protein>
<feature type="binding site" evidence="6">
    <location>
        <begin position="142"/>
        <end position="144"/>
    </location>
    <ligand>
        <name>substrate</name>
    </ligand>
</feature>
<dbReference type="Gene3D" id="3.40.1790.10">
    <property type="entry name" value="Indigoidine synthase domain"/>
    <property type="match status" value="1"/>
</dbReference>
<evidence type="ECO:0000256" key="5">
    <source>
        <dbReference type="ARBA" id="ARBA00023295"/>
    </source>
</evidence>
<dbReference type="GO" id="GO:0004730">
    <property type="term" value="F:pseudouridylate synthase activity"/>
    <property type="evidence" value="ECO:0007669"/>
    <property type="project" value="UniProtKB-UniRule"/>
</dbReference>
<keyword evidence="1 6" id="KW-0479">Metal-binding</keyword>
<feature type="binding site" evidence="6">
    <location>
        <position position="108"/>
    </location>
    <ligand>
        <name>substrate</name>
    </ligand>
</feature>
<reference evidence="7" key="1">
    <citation type="submission" date="2021-11" db="EMBL/GenBank/DDBJ databases">
        <title>Streptomyces corallinus and Kineosporia corallina sp. nov., two new coral-derived marine actinobacteria.</title>
        <authorList>
            <person name="Buangrab K."/>
            <person name="Sutthacheep M."/>
            <person name="Yeemin T."/>
            <person name="Harunari E."/>
            <person name="Igarashi Y."/>
            <person name="Sripreechasak P."/>
            <person name="Kanchanasin P."/>
            <person name="Tanasupawat S."/>
            <person name="Phongsopitanun W."/>
        </authorList>
    </citation>
    <scope>NUCLEOTIDE SEQUENCE</scope>
    <source>
        <strain evidence="7">JCM 31032</strain>
    </source>
</reference>
<evidence type="ECO:0000256" key="2">
    <source>
        <dbReference type="ARBA" id="ARBA00022801"/>
    </source>
</evidence>
<dbReference type="GO" id="GO:0046872">
    <property type="term" value="F:metal ion binding"/>
    <property type="evidence" value="ECO:0007669"/>
    <property type="project" value="UniProtKB-KW"/>
</dbReference>
<evidence type="ECO:0000256" key="4">
    <source>
        <dbReference type="ARBA" id="ARBA00023239"/>
    </source>
</evidence>
<comment type="caution">
    <text evidence="7">The sequence shown here is derived from an EMBL/GenBank/DDBJ whole genome shotgun (WGS) entry which is preliminary data.</text>
</comment>
<feature type="binding site" evidence="6">
    <location>
        <position position="140"/>
    </location>
    <ligand>
        <name>Mn(2+)</name>
        <dbReference type="ChEBI" id="CHEBI:29035"/>
    </ligand>
</feature>
<dbReference type="GO" id="GO:0016798">
    <property type="term" value="F:hydrolase activity, acting on glycosyl bonds"/>
    <property type="evidence" value="ECO:0007669"/>
    <property type="project" value="UniProtKB-KW"/>
</dbReference>
<comment type="catalytic activity">
    <reaction evidence="6">
        <text>D-ribose 5-phosphate + uracil = psi-UMP + H2O</text>
        <dbReference type="Rhea" id="RHEA:18337"/>
        <dbReference type="ChEBI" id="CHEBI:15377"/>
        <dbReference type="ChEBI" id="CHEBI:17568"/>
        <dbReference type="ChEBI" id="CHEBI:58380"/>
        <dbReference type="ChEBI" id="CHEBI:78346"/>
        <dbReference type="EC" id="4.2.1.70"/>
    </reaction>
</comment>
<keyword evidence="3 6" id="KW-0464">Manganese</keyword>
<dbReference type="InterPro" id="IPR007342">
    <property type="entry name" value="PsuG"/>
</dbReference>
<dbReference type="GO" id="GO:0046113">
    <property type="term" value="P:nucleobase catabolic process"/>
    <property type="evidence" value="ECO:0007669"/>
    <property type="project" value="UniProtKB-UniRule"/>
</dbReference>
<organism evidence="7 8">
    <name type="scientific">Kineosporia babensis</name>
    <dbReference type="NCBI Taxonomy" id="499548"/>
    <lineage>
        <taxon>Bacteria</taxon>
        <taxon>Bacillati</taxon>
        <taxon>Actinomycetota</taxon>
        <taxon>Actinomycetes</taxon>
        <taxon>Kineosporiales</taxon>
        <taxon>Kineosporiaceae</taxon>
        <taxon>Kineosporia</taxon>
    </lineage>
</organism>
<evidence type="ECO:0000256" key="6">
    <source>
        <dbReference type="HAMAP-Rule" id="MF_01876"/>
    </source>
</evidence>
<dbReference type="Pfam" id="PF04227">
    <property type="entry name" value="Indigoidine_A"/>
    <property type="match status" value="1"/>
</dbReference>
<dbReference type="PANTHER" id="PTHR42909">
    <property type="entry name" value="ZGC:136858"/>
    <property type="match status" value="1"/>
</dbReference>
<sequence length="318" mass="32804">MAEHSLLDLGPEVSAALAEHRPVVALESTIITHGMPYPRNLDTARQVEQVVHEHGAVPATIALIGGRLKVGLVQQDLEELAEPGQAAKASRRDLAALVARKATAGTTVAATMYIAALAGIPVFATGGIGGVHRGAEESFDISADLIELGSTPVTVVCAGAKSILDLPKTLEVLETYGVPVIGVGTSEFPAFFSRTSGLPVAHRVDSAHELAELVAAQRLLGLPGGVLVANPIPEADALASEQIDGIIEQALSDASRQSIRGKDVTPFLLARVNELTGGRSLTANVALIQNNAALAADLAVALCAQEQPRSAASDSARL</sequence>
<dbReference type="HAMAP" id="MF_01876">
    <property type="entry name" value="PsiMP_glycosidase"/>
    <property type="match status" value="1"/>
</dbReference>
<feature type="active site" description="Proton donor" evidence="6">
    <location>
        <position position="27"/>
    </location>
</feature>
<evidence type="ECO:0000313" key="8">
    <source>
        <dbReference type="Proteomes" id="UP001138997"/>
    </source>
</evidence>
<name>A0A9X1NHI5_9ACTN</name>
<keyword evidence="5 6" id="KW-0326">Glycosidase</keyword>
<comment type="function">
    <text evidence="6">Catalyzes the reversible cleavage of pseudouridine 5'-phosphate (PsiMP) to ribose 5-phosphate and uracil. Functions biologically in the cleavage direction, as part of a pseudouridine degradation pathway.</text>
</comment>
<keyword evidence="8" id="KW-1185">Reference proteome</keyword>
<comment type="subunit">
    <text evidence="6">Homotrimer.</text>
</comment>
<dbReference type="SUPFAM" id="SSF110581">
    <property type="entry name" value="Indigoidine synthase A-like"/>
    <property type="match status" value="1"/>
</dbReference>
<dbReference type="InterPro" id="IPR022830">
    <property type="entry name" value="Indigdn_synthA-like"/>
</dbReference>
<evidence type="ECO:0000256" key="1">
    <source>
        <dbReference type="ARBA" id="ARBA00022723"/>
    </source>
</evidence>
<dbReference type="PANTHER" id="PTHR42909:SF1">
    <property type="entry name" value="CARBOHYDRATE KINASE PFKB DOMAIN-CONTAINING PROTEIN"/>
    <property type="match status" value="1"/>
</dbReference>
<evidence type="ECO:0000313" key="7">
    <source>
        <dbReference type="EMBL" id="MCD5313876.1"/>
    </source>
</evidence>
<evidence type="ECO:0000256" key="3">
    <source>
        <dbReference type="ARBA" id="ARBA00023211"/>
    </source>
</evidence>
<comment type="similarity">
    <text evidence="6">Belongs to the pseudouridine-5'-phosphate glycosidase family.</text>
</comment>
<dbReference type="EMBL" id="JAJOMB010000013">
    <property type="protein sequence ID" value="MCD5313876.1"/>
    <property type="molecule type" value="Genomic_DNA"/>
</dbReference>
<gene>
    <name evidence="6" type="primary">psuG</name>
    <name evidence="7" type="ORF">LR394_23490</name>
</gene>
<keyword evidence="4 6" id="KW-0456">Lyase</keyword>
<dbReference type="RefSeq" id="WP_231445722.1">
    <property type="nucleotide sequence ID" value="NZ_JAJOMB010000013.1"/>
</dbReference>
<keyword evidence="2 6" id="KW-0378">Hydrolase</keyword>